<keyword evidence="4" id="KW-1185">Reference proteome</keyword>
<reference evidence="3 4" key="1">
    <citation type="submission" date="2014-04" db="EMBL/GenBank/DDBJ databases">
        <authorList>
            <consortium name="DOE Joint Genome Institute"/>
            <person name="Kuo A."/>
            <person name="Girlanda M."/>
            <person name="Perotto S."/>
            <person name="Kohler A."/>
            <person name="Nagy L.G."/>
            <person name="Floudas D."/>
            <person name="Copeland A."/>
            <person name="Barry K.W."/>
            <person name="Cichocki N."/>
            <person name="Veneault-Fourrey C."/>
            <person name="LaButti K."/>
            <person name="Lindquist E.A."/>
            <person name="Lipzen A."/>
            <person name="Lundell T."/>
            <person name="Morin E."/>
            <person name="Murat C."/>
            <person name="Sun H."/>
            <person name="Tunlid A."/>
            <person name="Henrissat B."/>
            <person name="Grigoriev I.V."/>
            <person name="Hibbett D.S."/>
            <person name="Martin F."/>
            <person name="Nordberg H.P."/>
            <person name="Cantor M.N."/>
            <person name="Hua S.X."/>
        </authorList>
    </citation>
    <scope>NUCLEOTIDE SEQUENCE [LARGE SCALE GENOMIC DNA]</scope>
    <source>
        <strain evidence="3 4">MUT 4182</strain>
    </source>
</reference>
<feature type="region of interest" description="Disordered" evidence="1">
    <location>
        <begin position="279"/>
        <end position="380"/>
    </location>
</feature>
<dbReference type="AlphaFoldDB" id="A0A0C3KY05"/>
<protein>
    <recommendedName>
        <fullName evidence="2">GYF domain-containing protein</fullName>
    </recommendedName>
</protein>
<dbReference type="OrthoDB" id="6415790at2759"/>
<gene>
    <name evidence="3" type="ORF">M407DRAFT_24373</name>
</gene>
<dbReference type="Proteomes" id="UP000054248">
    <property type="component" value="Unassembled WGS sequence"/>
</dbReference>
<sequence length="562" mass="59750">MTSTASLHFGPEWMRKPTRPSPVSPAANGTIPNPTNLTNGITSVNGHHTGSTAGAATTNSSPANTLLTQSSYSSLLASPVPPEPLPDSSNPFRYSREQMYNVWKNGGGQGELGLEVERWPGIVREDAIQPLGLTEYSHEEKRLYALPYNSDPPPVRRRGDSYSAQSPLATTPGGLDPMRDRNKLANASRGFGNGGSIGSAGVGSGSSSLGMGLPSRRKKDENGQDVPVYRPRQLSLGATGNPNGPPSPGGAPSPGGVLTRTRLSGAGFDGVMGDSWAGAARRRVSEPRAQNVTSRGEDKLEGSWRRDDSRFKDDIAEEPVADWEQAADSEAPPTDSSTSKDTADSMFRPDSAPRSTPNSDPPISIESHLPNGVSALPSAADSYNPEEVSWCYKDPTGQVQGPFPAPTMQSWYLGNYFTDDLLLKRIDVDPDFEELQDFKRRVIPPGTAETLFLSRIATKAPVIPPGLANTIGTGLGHPLGQLPTSLARPDPFAHDPSVALTSPLVNDPQSDASPTMSGAPFGNAFPQLENGRTSCVACERRNWHLVELGLPPLAELGHLLAD</sequence>
<feature type="region of interest" description="Disordered" evidence="1">
    <location>
        <begin position="1"/>
        <end position="67"/>
    </location>
</feature>
<feature type="compositionally biased region" description="Gly residues" evidence="1">
    <location>
        <begin position="191"/>
        <end position="204"/>
    </location>
</feature>
<feature type="compositionally biased region" description="Polar residues" evidence="1">
    <location>
        <begin position="30"/>
        <end position="44"/>
    </location>
</feature>
<dbReference type="InterPro" id="IPR003169">
    <property type="entry name" value="GYF"/>
</dbReference>
<name>A0A0C3KY05_9AGAM</name>
<evidence type="ECO:0000313" key="4">
    <source>
        <dbReference type="Proteomes" id="UP000054248"/>
    </source>
</evidence>
<dbReference type="SUPFAM" id="SSF55277">
    <property type="entry name" value="GYF domain"/>
    <property type="match status" value="1"/>
</dbReference>
<dbReference type="EMBL" id="KN823026">
    <property type="protein sequence ID" value="KIO26283.1"/>
    <property type="molecule type" value="Genomic_DNA"/>
</dbReference>
<evidence type="ECO:0000256" key="1">
    <source>
        <dbReference type="SAM" id="MobiDB-lite"/>
    </source>
</evidence>
<dbReference type="Pfam" id="PF02213">
    <property type="entry name" value="GYF"/>
    <property type="match status" value="1"/>
</dbReference>
<evidence type="ECO:0000259" key="2">
    <source>
        <dbReference type="PROSITE" id="PS50829"/>
    </source>
</evidence>
<organism evidence="3 4">
    <name type="scientific">Tulasnella calospora MUT 4182</name>
    <dbReference type="NCBI Taxonomy" id="1051891"/>
    <lineage>
        <taxon>Eukaryota</taxon>
        <taxon>Fungi</taxon>
        <taxon>Dikarya</taxon>
        <taxon>Basidiomycota</taxon>
        <taxon>Agaricomycotina</taxon>
        <taxon>Agaricomycetes</taxon>
        <taxon>Cantharellales</taxon>
        <taxon>Tulasnellaceae</taxon>
        <taxon>Tulasnella</taxon>
    </lineage>
</organism>
<feature type="region of interest" description="Disordered" evidence="1">
    <location>
        <begin position="145"/>
        <end position="266"/>
    </location>
</feature>
<dbReference type="Gene3D" id="3.30.1490.40">
    <property type="match status" value="1"/>
</dbReference>
<feature type="compositionally biased region" description="Acidic residues" evidence="1">
    <location>
        <begin position="315"/>
        <end position="327"/>
    </location>
</feature>
<dbReference type="PROSITE" id="PS50829">
    <property type="entry name" value="GYF"/>
    <property type="match status" value="1"/>
</dbReference>
<feature type="domain" description="GYF" evidence="2">
    <location>
        <begin position="387"/>
        <end position="436"/>
    </location>
</feature>
<feature type="compositionally biased region" description="Low complexity" evidence="1">
    <location>
        <begin position="45"/>
        <end position="67"/>
    </location>
</feature>
<proteinExistence type="predicted"/>
<dbReference type="SMART" id="SM00444">
    <property type="entry name" value="GYF"/>
    <property type="match status" value="1"/>
</dbReference>
<dbReference type="CDD" id="cd00072">
    <property type="entry name" value="GYF"/>
    <property type="match status" value="1"/>
</dbReference>
<reference evidence="4" key="2">
    <citation type="submission" date="2015-01" db="EMBL/GenBank/DDBJ databases">
        <title>Evolutionary Origins and Diversification of the Mycorrhizal Mutualists.</title>
        <authorList>
            <consortium name="DOE Joint Genome Institute"/>
            <consortium name="Mycorrhizal Genomics Consortium"/>
            <person name="Kohler A."/>
            <person name="Kuo A."/>
            <person name="Nagy L.G."/>
            <person name="Floudas D."/>
            <person name="Copeland A."/>
            <person name="Barry K.W."/>
            <person name="Cichocki N."/>
            <person name="Veneault-Fourrey C."/>
            <person name="LaButti K."/>
            <person name="Lindquist E.A."/>
            <person name="Lipzen A."/>
            <person name="Lundell T."/>
            <person name="Morin E."/>
            <person name="Murat C."/>
            <person name="Riley R."/>
            <person name="Ohm R."/>
            <person name="Sun H."/>
            <person name="Tunlid A."/>
            <person name="Henrissat B."/>
            <person name="Grigoriev I.V."/>
            <person name="Hibbett D.S."/>
            <person name="Martin F."/>
        </authorList>
    </citation>
    <scope>NUCLEOTIDE SEQUENCE [LARGE SCALE GENOMIC DNA]</scope>
    <source>
        <strain evidence="4">MUT 4182</strain>
    </source>
</reference>
<accession>A0A0C3KY05</accession>
<dbReference type="InterPro" id="IPR035445">
    <property type="entry name" value="GYF-like_dom_sf"/>
</dbReference>
<dbReference type="STRING" id="1051891.A0A0C3KY05"/>
<feature type="compositionally biased region" description="Basic and acidic residues" evidence="1">
    <location>
        <begin position="295"/>
        <end position="314"/>
    </location>
</feature>
<dbReference type="HOGENOM" id="CLU_485015_0_0_1"/>
<evidence type="ECO:0000313" key="3">
    <source>
        <dbReference type="EMBL" id="KIO26283.1"/>
    </source>
</evidence>